<reference evidence="2" key="1">
    <citation type="submission" date="2021-01" db="EMBL/GenBank/DDBJ databases">
        <authorList>
            <person name="Corre E."/>
            <person name="Pelletier E."/>
            <person name="Niang G."/>
            <person name="Scheremetjew M."/>
            <person name="Finn R."/>
            <person name="Kale V."/>
            <person name="Holt S."/>
            <person name="Cochrane G."/>
            <person name="Meng A."/>
            <person name="Brown T."/>
            <person name="Cohen L."/>
        </authorList>
    </citation>
    <scope>NUCLEOTIDE SEQUENCE</scope>
    <source>
        <strain evidence="2">CCAP 1951/1</strain>
    </source>
</reference>
<sequence length="212" mass="23244">MRVATALCVAALVVAAVVATGPARPNWPDQFDVPFGLNVAAADYVNRTSHFYYNWNLGAQRIKYHDGCLPLLTKKNCDLVFNSVGTFLMAPEAGIDCCLLFPGIGPTSPDALGEFNFTQTNVTAQDFYGKEHTCNEWDGAGFLYWTDVNSEMFVKFRDGPTGGIYWKFGDFHVAPQHITLFDVPSQCNSTCPVGAVGSQLALKSVLPVIRRH</sequence>
<keyword evidence="1" id="KW-0732">Signal</keyword>
<dbReference type="EMBL" id="HBGF01048188">
    <property type="protein sequence ID" value="CAD9149824.1"/>
    <property type="molecule type" value="Transcribed_RNA"/>
</dbReference>
<evidence type="ECO:0000313" key="2">
    <source>
        <dbReference type="EMBL" id="CAD9149824.1"/>
    </source>
</evidence>
<proteinExistence type="predicted"/>
<feature type="signal peptide" evidence="1">
    <location>
        <begin position="1"/>
        <end position="19"/>
    </location>
</feature>
<name>A0A7S1QWU1_NEODS</name>
<gene>
    <name evidence="2" type="ORF">NDES1114_LOCUS32207</name>
</gene>
<accession>A0A7S1QWU1</accession>
<dbReference type="AlphaFoldDB" id="A0A7S1QWU1"/>
<organism evidence="2">
    <name type="scientific">Neobodo designis</name>
    <name type="common">Flagellated protozoan</name>
    <name type="synonym">Bodo designis</name>
    <dbReference type="NCBI Taxonomy" id="312471"/>
    <lineage>
        <taxon>Eukaryota</taxon>
        <taxon>Discoba</taxon>
        <taxon>Euglenozoa</taxon>
        <taxon>Kinetoplastea</taxon>
        <taxon>Metakinetoplastina</taxon>
        <taxon>Neobodonida</taxon>
        <taxon>Neobodo</taxon>
    </lineage>
</organism>
<feature type="chain" id="PRO_5031195024" evidence="1">
    <location>
        <begin position="20"/>
        <end position="212"/>
    </location>
</feature>
<evidence type="ECO:0000256" key="1">
    <source>
        <dbReference type="SAM" id="SignalP"/>
    </source>
</evidence>
<protein>
    <submittedName>
        <fullName evidence="2">Uncharacterized protein</fullName>
    </submittedName>
</protein>